<evidence type="ECO:0000313" key="2">
    <source>
        <dbReference type="EMBL" id="CAF0869953.1"/>
    </source>
</evidence>
<dbReference type="SUPFAM" id="SSF53448">
    <property type="entry name" value="Nucleotide-diphospho-sugar transferases"/>
    <property type="match status" value="1"/>
</dbReference>
<dbReference type="InterPro" id="IPR036128">
    <property type="entry name" value="Plus3-like_sf"/>
</dbReference>
<dbReference type="Gene3D" id="3.90.550.20">
    <property type="match status" value="1"/>
</dbReference>
<dbReference type="Pfam" id="PF03126">
    <property type="entry name" value="Plus-3"/>
    <property type="match status" value="1"/>
</dbReference>
<evidence type="ECO:0000259" key="1">
    <source>
        <dbReference type="PROSITE" id="PS51360"/>
    </source>
</evidence>
<dbReference type="EMBL" id="CAJOBC010001124">
    <property type="protein sequence ID" value="CAF3657296.1"/>
    <property type="molecule type" value="Genomic_DNA"/>
</dbReference>
<dbReference type="PANTHER" id="PTHR46830">
    <property type="entry name" value="TRANSFERASE, PUTATIVE-RELATED"/>
    <property type="match status" value="1"/>
</dbReference>
<evidence type="ECO:0000313" key="3">
    <source>
        <dbReference type="EMBL" id="CAF3657296.1"/>
    </source>
</evidence>
<comment type="caution">
    <text evidence="2">The sequence shown here is derived from an EMBL/GenBank/DDBJ whole genome shotgun (WGS) entry which is preliminary data.</text>
</comment>
<organism evidence="2 4">
    <name type="scientific">Didymodactylos carnosus</name>
    <dbReference type="NCBI Taxonomy" id="1234261"/>
    <lineage>
        <taxon>Eukaryota</taxon>
        <taxon>Metazoa</taxon>
        <taxon>Spiralia</taxon>
        <taxon>Gnathifera</taxon>
        <taxon>Rotifera</taxon>
        <taxon>Eurotatoria</taxon>
        <taxon>Bdelloidea</taxon>
        <taxon>Philodinida</taxon>
        <taxon>Philodinidae</taxon>
        <taxon>Didymodactylos</taxon>
    </lineage>
</organism>
<keyword evidence="4" id="KW-1185">Reference proteome</keyword>
<dbReference type="PROSITE" id="PS51360">
    <property type="entry name" value="PLUS3"/>
    <property type="match status" value="1"/>
</dbReference>
<evidence type="ECO:0000313" key="4">
    <source>
        <dbReference type="Proteomes" id="UP000663829"/>
    </source>
</evidence>
<dbReference type="EMBL" id="CAJNOQ010001124">
    <property type="protein sequence ID" value="CAF0869953.1"/>
    <property type="molecule type" value="Genomic_DNA"/>
</dbReference>
<dbReference type="InterPro" id="IPR004343">
    <property type="entry name" value="Plus-3_dom"/>
</dbReference>
<feature type="domain" description="Plus3" evidence="1">
    <location>
        <begin position="174"/>
        <end position="305"/>
    </location>
</feature>
<dbReference type="Pfam" id="PF04488">
    <property type="entry name" value="Gly_transf_sug"/>
    <property type="match status" value="1"/>
</dbReference>
<proteinExistence type="predicted"/>
<name>A0A813XH81_9BILA</name>
<dbReference type="InterPro" id="IPR007577">
    <property type="entry name" value="GlycoTrfase_DXD_sugar-bd_CS"/>
</dbReference>
<dbReference type="Proteomes" id="UP000663829">
    <property type="component" value="Unassembled WGS sequence"/>
</dbReference>
<dbReference type="InterPro" id="IPR029044">
    <property type="entry name" value="Nucleotide-diphossugar_trans"/>
</dbReference>
<dbReference type="Proteomes" id="UP000681722">
    <property type="component" value="Unassembled WGS sequence"/>
</dbReference>
<dbReference type="PANTHER" id="PTHR46830:SF2">
    <property type="entry name" value="ALPHA-1,4-N-ACETYLGLUCOSAMINYLTRANSFERASE"/>
    <property type="match status" value="1"/>
</dbReference>
<accession>A0A813XH81</accession>
<dbReference type="SUPFAM" id="SSF159042">
    <property type="entry name" value="Plus3-like"/>
    <property type="match status" value="1"/>
</dbReference>
<gene>
    <name evidence="2" type="ORF">GPM918_LOCUS7045</name>
    <name evidence="3" type="ORF">SRO942_LOCUS7045</name>
</gene>
<dbReference type="AlphaFoldDB" id="A0A813XH81"/>
<dbReference type="SMART" id="SM00719">
    <property type="entry name" value="Plus3"/>
    <property type="match status" value="1"/>
</dbReference>
<dbReference type="Gene3D" id="3.90.70.200">
    <property type="entry name" value="Plus-3 domain"/>
    <property type="match status" value="1"/>
</dbReference>
<sequence>MLYTHAKKTSEELFSNDYDESLTGGAVDRNWLAILTERLRETELLKRHEQREILNRREEISKRLKSKTEETSVYSKEEGEIGDIEHAENIDGKHDENLFDKQWSKYSNHRRCNENKTHDDNSRLNIDNIHIISTLKSRDKKSLPINNDIYTEDNNKDDQLSNRRQANIIKQKETAHNKPPQVLLKIRERKRKMCHAPFFADIDKRVFVRINIGQNGDSPVYRIGKILDIVETTKVYQLGNIRTNKELRLKYGSNESIFRLEYVSDSEINDKEFKRWRETLIKQGISLPTIHDIENKQKAIQKYTNYSLNEKDIDQMVEEKQRFRKTPLTHELETERNKKRSESISVISTVSGQSKMGEIPRIVHFITGQGDSSNEQLKLYGPILPGVKLKQAREFELINYLCLLAARYILKPHKIYVHYYKEPKSYWWTKAKNDSDLKLTLRKTRQITSIYGHKLYHHAHRGDIMRLEVLLKYGGIYLDLDVLALNSFDSLLKNKLQKQTILGYENENYNAVCNAVILSIPRSQFLRRLYESYQSLNATCWACHSVMLTGYLATIYSQETLVLPSVAFYEPSYLNIEELYYFDTYDFRKNYASHLWNSFIGDEFLKNLTLDYILYPKQLTTLIKMIRHSIGIKKLQKINKDYKRNQILKIE</sequence>
<reference evidence="2" key="1">
    <citation type="submission" date="2021-02" db="EMBL/GenBank/DDBJ databases">
        <authorList>
            <person name="Nowell W R."/>
        </authorList>
    </citation>
    <scope>NUCLEOTIDE SEQUENCE</scope>
</reference>
<dbReference type="OrthoDB" id="6150660at2759"/>
<protein>
    <recommendedName>
        <fullName evidence="1">Plus3 domain-containing protein</fullName>
    </recommendedName>
</protein>
<dbReference type="GO" id="GO:0003677">
    <property type="term" value="F:DNA binding"/>
    <property type="evidence" value="ECO:0007669"/>
    <property type="project" value="InterPro"/>
</dbReference>